<protein>
    <submittedName>
        <fullName evidence="3">GDP-mannose 4,6-dehydratase</fullName>
    </submittedName>
</protein>
<evidence type="ECO:0000313" key="3">
    <source>
        <dbReference type="EMBL" id="MBC2604438.1"/>
    </source>
</evidence>
<evidence type="ECO:0000313" key="4">
    <source>
        <dbReference type="Proteomes" id="UP000526501"/>
    </source>
</evidence>
<dbReference type="Proteomes" id="UP000526501">
    <property type="component" value="Unassembled WGS sequence"/>
</dbReference>
<sequence>MKVLVTGCAGFVGWRTCSLLLEQGAEVVGMDVINDYYDVRMKEWRLADLAKYPGFEFVKADIENMGLLNYLFDNHKFDAVINLAARAGVRYSMENPHVYLGSNAEGTLNLLECMRRKGIKKLVLASTSSLYAGQQMPFVETLPVNEPISPYAASKKAAEVMAYTYHYLYDFDVSILRYFTVYGPACRPDMSPLRFLRWIDEGTPITLFGDGTQSRDFTHVDDIARGTIAALKPLGYEIINLGGGNNPISINRMIEVFEGLLGKKAVIEHKPFNKSDMLHTWANIEKAGKLLAWKPEIGFEKGLKTLVDWYQENRNWVLKLKL</sequence>
<name>A0A7X1B4N1_9BACT</name>
<dbReference type="InterPro" id="IPR001509">
    <property type="entry name" value="Epimerase_deHydtase"/>
</dbReference>
<accession>A0A7X1B4N1</accession>
<dbReference type="SUPFAM" id="SSF51735">
    <property type="entry name" value="NAD(P)-binding Rossmann-fold domains"/>
    <property type="match status" value="1"/>
</dbReference>
<comment type="caution">
    <text evidence="3">The sequence shown here is derived from an EMBL/GenBank/DDBJ whole genome shotgun (WGS) entry which is preliminary data.</text>
</comment>
<evidence type="ECO:0000259" key="2">
    <source>
        <dbReference type="Pfam" id="PF01370"/>
    </source>
</evidence>
<dbReference type="PANTHER" id="PTHR43574">
    <property type="entry name" value="EPIMERASE-RELATED"/>
    <property type="match status" value="1"/>
</dbReference>
<dbReference type="InterPro" id="IPR036291">
    <property type="entry name" value="NAD(P)-bd_dom_sf"/>
</dbReference>
<reference evidence="3 4" key="1">
    <citation type="submission" date="2020-07" db="EMBL/GenBank/DDBJ databases">
        <authorList>
            <person name="Feng X."/>
        </authorList>
    </citation>
    <scope>NUCLEOTIDE SEQUENCE [LARGE SCALE GENOMIC DNA]</scope>
    <source>
        <strain evidence="3 4">JCM23202</strain>
    </source>
</reference>
<dbReference type="Pfam" id="PF01370">
    <property type="entry name" value="Epimerase"/>
    <property type="match status" value="1"/>
</dbReference>
<feature type="domain" description="NAD-dependent epimerase/dehydratase" evidence="2">
    <location>
        <begin position="3"/>
        <end position="242"/>
    </location>
</feature>
<keyword evidence="1" id="KW-0520">NAD</keyword>
<proteinExistence type="predicted"/>
<dbReference type="PRINTS" id="PR01713">
    <property type="entry name" value="NUCEPIMERASE"/>
</dbReference>
<dbReference type="AlphaFoldDB" id="A0A7X1B4N1"/>
<keyword evidence="4" id="KW-1185">Reference proteome</keyword>
<dbReference type="Gene3D" id="3.40.50.720">
    <property type="entry name" value="NAD(P)-binding Rossmann-like Domain"/>
    <property type="match status" value="1"/>
</dbReference>
<dbReference type="EMBL" id="JACHVC010000001">
    <property type="protein sequence ID" value="MBC2604438.1"/>
    <property type="molecule type" value="Genomic_DNA"/>
</dbReference>
<gene>
    <name evidence="3" type="ORF">H5P27_00040</name>
</gene>
<evidence type="ECO:0000256" key="1">
    <source>
        <dbReference type="ARBA" id="ARBA00023027"/>
    </source>
</evidence>
<organism evidence="3 4">
    <name type="scientific">Pelagicoccus albus</name>
    <dbReference type="NCBI Taxonomy" id="415222"/>
    <lineage>
        <taxon>Bacteria</taxon>
        <taxon>Pseudomonadati</taxon>
        <taxon>Verrucomicrobiota</taxon>
        <taxon>Opitutia</taxon>
        <taxon>Puniceicoccales</taxon>
        <taxon>Pelagicoccaceae</taxon>
        <taxon>Pelagicoccus</taxon>
    </lineage>
</organism>
<dbReference type="RefSeq" id="WP_185658695.1">
    <property type="nucleotide sequence ID" value="NZ_CAWPOO010000001.1"/>
</dbReference>